<accession>A0ABU0JP32</accession>
<dbReference type="Proteomes" id="UP001242480">
    <property type="component" value="Unassembled WGS sequence"/>
</dbReference>
<comment type="caution">
    <text evidence="1">The sequence shown here is derived from an EMBL/GenBank/DDBJ whole genome shotgun (WGS) entry which is preliminary data.</text>
</comment>
<sequence length="31" mass="3121">MLIHPVSILAALLCAGITLFALLSAAAQQLG</sequence>
<proteinExistence type="predicted"/>
<evidence type="ECO:0000313" key="2">
    <source>
        <dbReference type="Proteomes" id="UP001242480"/>
    </source>
</evidence>
<keyword evidence="2" id="KW-1185">Reference proteome</keyword>
<reference evidence="1 2" key="1">
    <citation type="submission" date="2023-07" db="EMBL/GenBank/DDBJ databases">
        <title>Genomic Encyclopedia of Type Strains, Phase IV (KMG-IV): sequencing the most valuable type-strain genomes for metagenomic binning, comparative biology and taxonomic classification.</title>
        <authorList>
            <person name="Goeker M."/>
        </authorList>
    </citation>
    <scope>NUCLEOTIDE SEQUENCE [LARGE SCALE GENOMIC DNA]</scope>
    <source>
        <strain evidence="1 2">DSM 19619</strain>
    </source>
</reference>
<protein>
    <submittedName>
        <fullName evidence="1">Uncharacterized protein</fullName>
    </submittedName>
</protein>
<organism evidence="1 2">
    <name type="scientific">Labrys wisconsinensis</name>
    <dbReference type="NCBI Taxonomy" id="425677"/>
    <lineage>
        <taxon>Bacteria</taxon>
        <taxon>Pseudomonadati</taxon>
        <taxon>Pseudomonadota</taxon>
        <taxon>Alphaproteobacteria</taxon>
        <taxon>Hyphomicrobiales</taxon>
        <taxon>Xanthobacteraceae</taxon>
        <taxon>Labrys</taxon>
    </lineage>
</organism>
<evidence type="ECO:0000313" key="1">
    <source>
        <dbReference type="EMBL" id="MDQ0475049.1"/>
    </source>
</evidence>
<gene>
    <name evidence="1" type="ORF">QO011_008091</name>
</gene>
<name>A0ABU0JP32_9HYPH</name>
<dbReference type="EMBL" id="JAUSVX010000029">
    <property type="protein sequence ID" value="MDQ0475049.1"/>
    <property type="molecule type" value="Genomic_DNA"/>
</dbReference>